<name>A0ABQ8MTC0_LABRO</name>
<evidence type="ECO:0000313" key="1">
    <source>
        <dbReference type="EMBL" id="KAI2665836.1"/>
    </source>
</evidence>
<sequence>MTRIISSSTSDALSSVFKEFSQSLVSFPSDQSAEELIHSFNDVCTNILDSVAPLQFKKSKPKTVPWLNDATRALRQTCRRAKRRWKKDKLQISYEILKSSLSQYQKANIRSAKSMYLSQLIDKNVHRPRMLFSTINAVVNPPVSNYLSETFEMCESFCHFFEEKSKTEIIVFDSSDVLNIHHLNRVKNVGVLFDSALKFDRQINLVVKSNLTIVIPYILELTVLLRLQMVQNAAARLLTGVRKHKHIGSQYALELILKCFCLFLFKCLNGLAPSYLSDLLREYHPERTLKSAYQSQN</sequence>
<protein>
    <submittedName>
        <fullName evidence="1">cGMP-specific 3',5'-cyclic phosphodiesterase</fullName>
    </submittedName>
</protein>
<gene>
    <name evidence="1" type="ORF">H4Q32_022941</name>
</gene>
<proteinExistence type="predicted"/>
<accession>A0ABQ8MTC0</accession>
<organism evidence="1 2">
    <name type="scientific">Labeo rohita</name>
    <name type="common">Indian major carp</name>
    <name type="synonym">Cyprinus rohita</name>
    <dbReference type="NCBI Taxonomy" id="84645"/>
    <lineage>
        <taxon>Eukaryota</taxon>
        <taxon>Metazoa</taxon>
        <taxon>Chordata</taxon>
        <taxon>Craniata</taxon>
        <taxon>Vertebrata</taxon>
        <taxon>Euteleostomi</taxon>
        <taxon>Actinopterygii</taxon>
        <taxon>Neopterygii</taxon>
        <taxon>Teleostei</taxon>
        <taxon>Ostariophysi</taxon>
        <taxon>Cypriniformes</taxon>
        <taxon>Cyprinidae</taxon>
        <taxon>Labeoninae</taxon>
        <taxon>Labeonini</taxon>
        <taxon>Labeo</taxon>
    </lineage>
</organism>
<reference evidence="1 2" key="1">
    <citation type="submission" date="2022-01" db="EMBL/GenBank/DDBJ databases">
        <title>A high-quality chromosome-level genome assembly of rohu carp, Labeo rohita.</title>
        <authorList>
            <person name="Arick M.A. II"/>
            <person name="Hsu C.-Y."/>
            <person name="Magbanua Z."/>
            <person name="Pechanova O."/>
            <person name="Grover C."/>
            <person name="Miller E."/>
            <person name="Thrash A."/>
            <person name="Ezzel L."/>
            <person name="Alam S."/>
            <person name="Benzie J."/>
            <person name="Hamilton M."/>
            <person name="Karsi A."/>
            <person name="Lawrence M.L."/>
            <person name="Peterson D.G."/>
        </authorList>
    </citation>
    <scope>NUCLEOTIDE SEQUENCE [LARGE SCALE GENOMIC DNA]</scope>
    <source>
        <strain evidence="2">BAU-BD-2019</strain>
        <tissue evidence="1">Blood</tissue>
    </source>
</reference>
<evidence type="ECO:0000313" key="2">
    <source>
        <dbReference type="Proteomes" id="UP000830375"/>
    </source>
</evidence>
<keyword evidence="2" id="KW-1185">Reference proteome</keyword>
<comment type="caution">
    <text evidence="1">The sequence shown here is derived from an EMBL/GenBank/DDBJ whole genome shotgun (WGS) entry which is preliminary data.</text>
</comment>
<dbReference type="EMBL" id="JACTAM010000004">
    <property type="protein sequence ID" value="KAI2665836.1"/>
    <property type="molecule type" value="Genomic_DNA"/>
</dbReference>
<dbReference type="Proteomes" id="UP000830375">
    <property type="component" value="Unassembled WGS sequence"/>
</dbReference>